<dbReference type="AlphaFoldDB" id="I2C802"/>
<evidence type="ECO:0000313" key="1">
    <source>
        <dbReference type="EMBL" id="AFJ62776.1"/>
    </source>
</evidence>
<dbReference type="KEGG" id="bqy:MUS_2869"/>
<sequence length="50" mass="6197">MIYQHLPFDEKRLHSDLDKNKREAGDVHHLMQRMIFYKRGHVNSSVYWRL</sequence>
<dbReference type="HOGENOM" id="CLU_3114195_0_0_9"/>
<evidence type="ECO:0000313" key="2">
    <source>
        <dbReference type="Proteomes" id="UP000002878"/>
    </source>
</evidence>
<proteinExistence type="predicted"/>
<reference evidence="1 2" key="1">
    <citation type="journal article" date="2012" name="J. Biotechnol.">
        <title>Genome sequence of the plant growth promoting strain Bacillus amyloliquefaciens subsp. plantarum B9601-Y2 and expression of mersacidin and other secondary metabolites.</title>
        <authorList>
            <person name="He P."/>
            <person name="Hao K."/>
            <person name="Blom J."/>
            <person name="Ruckert C."/>
            <person name="Vater J."/>
            <person name="Mao Z."/>
            <person name="Wu Y."/>
            <person name="Hou M."/>
            <person name="He P."/>
            <person name="He Y."/>
            <person name="Borriss R."/>
        </authorList>
    </citation>
    <scope>NUCLEOTIDE SEQUENCE [LARGE SCALE GENOMIC DNA]</scope>
    <source>
        <strain evidence="1">Y2</strain>
    </source>
</reference>
<dbReference type="EMBL" id="CP003332">
    <property type="protein sequence ID" value="AFJ62776.1"/>
    <property type="molecule type" value="Genomic_DNA"/>
</dbReference>
<dbReference type="Proteomes" id="UP000002878">
    <property type="component" value="Chromosome"/>
</dbReference>
<gene>
    <name evidence="1" type="ORF">MUS_2869</name>
</gene>
<accession>I2C802</accession>
<protein>
    <submittedName>
        <fullName evidence="1">Uncharacterized protein</fullName>
    </submittedName>
</protein>
<organism evidence="1 2">
    <name type="scientific">Bacillus amyloliquefaciens (strain Y2)</name>
    <name type="common">Bacillus amyloliquefaciens subsp. plantarum (strain B9601-Y2)</name>
    <dbReference type="NCBI Taxonomy" id="1155777"/>
    <lineage>
        <taxon>Bacteria</taxon>
        <taxon>Bacillati</taxon>
        <taxon>Bacillota</taxon>
        <taxon>Bacilli</taxon>
        <taxon>Bacillales</taxon>
        <taxon>Bacillaceae</taxon>
        <taxon>Bacillus</taxon>
        <taxon>Bacillus amyloliquefaciens group</taxon>
    </lineage>
</organism>
<name>I2C802_BACAY</name>